<dbReference type="AlphaFoldDB" id="A0A0C3AFW9"/>
<protein>
    <submittedName>
        <fullName evidence="2">Uncharacterized protein</fullName>
    </submittedName>
</protein>
<proteinExistence type="predicted"/>
<name>A0A0C3AFW9_9AGAM</name>
<feature type="region of interest" description="Disordered" evidence="1">
    <location>
        <begin position="33"/>
        <end position="71"/>
    </location>
</feature>
<dbReference type="OrthoDB" id="2617511at2759"/>
<feature type="compositionally biased region" description="Acidic residues" evidence="1">
    <location>
        <begin position="106"/>
        <end position="120"/>
    </location>
</feature>
<gene>
    <name evidence="2" type="ORF">SCLCIDRAFT_691152</name>
</gene>
<evidence type="ECO:0000256" key="1">
    <source>
        <dbReference type="SAM" id="MobiDB-lite"/>
    </source>
</evidence>
<keyword evidence="3" id="KW-1185">Reference proteome</keyword>
<feature type="region of interest" description="Disordered" evidence="1">
    <location>
        <begin position="85"/>
        <end position="131"/>
    </location>
</feature>
<dbReference type="EMBL" id="KN822032">
    <property type="protein sequence ID" value="KIM63827.1"/>
    <property type="molecule type" value="Genomic_DNA"/>
</dbReference>
<reference evidence="3" key="2">
    <citation type="submission" date="2015-01" db="EMBL/GenBank/DDBJ databases">
        <title>Evolutionary Origins and Diversification of the Mycorrhizal Mutualists.</title>
        <authorList>
            <consortium name="DOE Joint Genome Institute"/>
            <consortium name="Mycorrhizal Genomics Consortium"/>
            <person name="Kohler A."/>
            <person name="Kuo A."/>
            <person name="Nagy L.G."/>
            <person name="Floudas D."/>
            <person name="Copeland A."/>
            <person name="Barry K.W."/>
            <person name="Cichocki N."/>
            <person name="Veneault-Fourrey C."/>
            <person name="LaButti K."/>
            <person name="Lindquist E.A."/>
            <person name="Lipzen A."/>
            <person name="Lundell T."/>
            <person name="Morin E."/>
            <person name="Murat C."/>
            <person name="Riley R."/>
            <person name="Ohm R."/>
            <person name="Sun H."/>
            <person name="Tunlid A."/>
            <person name="Henrissat B."/>
            <person name="Grigoriev I.V."/>
            <person name="Hibbett D.S."/>
            <person name="Martin F."/>
        </authorList>
    </citation>
    <scope>NUCLEOTIDE SEQUENCE [LARGE SCALE GENOMIC DNA]</scope>
    <source>
        <strain evidence="3">Foug A</strain>
    </source>
</reference>
<evidence type="ECO:0000313" key="2">
    <source>
        <dbReference type="EMBL" id="KIM63827.1"/>
    </source>
</evidence>
<organism evidence="2 3">
    <name type="scientific">Scleroderma citrinum Foug A</name>
    <dbReference type="NCBI Taxonomy" id="1036808"/>
    <lineage>
        <taxon>Eukaryota</taxon>
        <taxon>Fungi</taxon>
        <taxon>Dikarya</taxon>
        <taxon>Basidiomycota</taxon>
        <taxon>Agaricomycotina</taxon>
        <taxon>Agaricomycetes</taxon>
        <taxon>Agaricomycetidae</taxon>
        <taxon>Boletales</taxon>
        <taxon>Sclerodermatineae</taxon>
        <taxon>Sclerodermataceae</taxon>
        <taxon>Scleroderma</taxon>
    </lineage>
</organism>
<feature type="compositionally biased region" description="Pro residues" evidence="1">
    <location>
        <begin position="39"/>
        <end position="54"/>
    </location>
</feature>
<dbReference type="Proteomes" id="UP000053989">
    <property type="component" value="Unassembled WGS sequence"/>
</dbReference>
<sequence>MSFFYYDPRTTNFCHYPPHYTNTTNEPIMPCDDATRIRPSPPTAPTPQPVPPSPMDIDVSGGIDTSTPPGVALWHNDAFNTFSVPTPYVVEPGGDVADHNERQDSSESEMDEQSDSDQQEQESYLPSPVQTPDRYHAILPVFPFLKPPHQDFIEDMIVRSRSDQQQYPESTGIANTSIVPSSSNISEIEEASRKYYETLPMDSPLREGGSVNAYRYPLKDILFLQERLSRDWANVVPPPIPIVILKPTDYIGPRCIRQGESGWIFAIPNLDTIWSAVLERGVDLWSRPLAREQVDGRSQVVSVATEPQQVGRMTCTAHEIITSRFAVNLFKEVPRSSAQALEKPEVEYLGAFLLQYVQNLNMMQSVWDGFPDMVKDYLYDKAPHLFEGLRPFKKVPRIPFVKLLYVKFDKNLVGCADGATSRKKVRKAWKRIDLERLEEHKKLGEEDPGNLGDAEDYHSSSDVSTLDSDESSQCAIEASDLFTTFMTFYLHQNDYVFFS</sequence>
<reference evidence="2 3" key="1">
    <citation type="submission" date="2014-04" db="EMBL/GenBank/DDBJ databases">
        <authorList>
            <consortium name="DOE Joint Genome Institute"/>
            <person name="Kuo A."/>
            <person name="Kohler A."/>
            <person name="Nagy L.G."/>
            <person name="Floudas D."/>
            <person name="Copeland A."/>
            <person name="Barry K.W."/>
            <person name="Cichocki N."/>
            <person name="Veneault-Fourrey C."/>
            <person name="LaButti K."/>
            <person name="Lindquist E.A."/>
            <person name="Lipzen A."/>
            <person name="Lundell T."/>
            <person name="Morin E."/>
            <person name="Murat C."/>
            <person name="Sun H."/>
            <person name="Tunlid A."/>
            <person name="Henrissat B."/>
            <person name="Grigoriev I.V."/>
            <person name="Hibbett D.S."/>
            <person name="Martin F."/>
            <person name="Nordberg H.P."/>
            <person name="Cantor M.N."/>
            <person name="Hua S.X."/>
        </authorList>
    </citation>
    <scope>NUCLEOTIDE SEQUENCE [LARGE SCALE GENOMIC DNA]</scope>
    <source>
        <strain evidence="2 3">Foug A</strain>
    </source>
</reference>
<evidence type="ECO:0000313" key="3">
    <source>
        <dbReference type="Proteomes" id="UP000053989"/>
    </source>
</evidence>
<dbReference type="HOGENOM" id="CLU_539240_0_0_1"/>
<accession>A0A0C3AFW9</accession>
<feature type="region of interest" description="Disordered" evidence="1">
    <location>
        <begin position="443"/>
        <end position="468"/>
    </location>
</feature>
<feature type="compositionally biased region" description="Basic and acidic residues" evidence="1">
    <location>
        <begin position="96"/>
        <end position="105"/>
    </location>
</feature>
<dbReference type="InParanoid" id="A0A0C3AFW9"/>